<dbReference type="OrthoDB" id="3366823at2759"/>
<dbReference type="SUPFAM" id="SSF48264">
    <property type="entry name" value="Cytochrome P450"/>
    <property type="match status" value="1"/>
</dbReference>
<dbReference type="Proteomes" id="UP000019487">
    <property type="component" value="Unassembled WGS sequence"/>
</dbReference>
<dbReference type="AlphaFoldDB" id="W9CRM3"/>
<evidence type="ECO:0000256" key="5">
    <source>
        <dbReference type="ARBA" id="ARBA00022723"/>
    </source>
</evidence>
<comment type="similarity">
    <text evidence="3">Belongs to the cytochrome P450 family.</text>
</comment>
<dbReference type="GO" id="GO:0020037">
    <property type="term" value="F:heme binding"/>
    <property type="evidence" value="ECO:0007669"/>
    <property type="project" value="InterPro"/>
</dbReference>
<dbReference type="STRING" id="1432307.W9CRM3"/>
<dbReference type="PRINTS" id="PR00465">
    <property type="entry name" value="EP450IV"/>
</dbReference>
<organism evidence="9 10">
    <name type="scientific">Sclerotinia borealis (strain F-4128)</name>
    <dbReference type="NCBI Taxonomy" id="1432307"/>
    <lineage>
        <taxon>Eukaryota</taxon>
        <taxon>Fungi</taxon>
        <taxon>Dikarya</taxon>
        <taxon>Ascomycota</taxon>
        <taxon>Pezizomycotina</taxon>
        <taxon>Leotiomycetes</taxon>
        <taxon>Helotiales</taxon>
        <taxon>Sclerotiniaceae</taxon>
        <taxon>Sclerotinia</taxon>
    </lineage>
</organism>
<feature type="binding site" description="axial binding residue" evidence="8">
    <location>
        <position position="523"/>
    </location>
    <ligand>
        <name>heme</name>
        <dbReference type="ChEBI" id="CHEBI:30413"/>
    </ligand>
    <ligandPart>
        <name>Fe</name>
        <dbReference type="ChEBI" id="CHEBI:18248"/>
    </ligandPart>
</feature>
<evidence type="ECO:0000256" key="8">
    <source>
        <dbReference type="PIRSR" id="PIRSR602403-1"/>
    </source>
</evidence>
<dbReference type="GO" id="GO:0004497">
    <property type="term" value="F:monooxygenase activity"/>
    <property type="evidence" value="ECO:0007669"/>
    <property type="project" value="InterPro"/>
</dbReference>
<dbReference type="InterPro" id="IPR036396">
    <property type="entry name" value="Cyt_P450_sf"/>
</dbReference>
<keyword evidence="10" id="KW-1185">Reference proteome</keyword>
<keyword evidence="4" id="KW-0443">Lipid metabolism</keyword>
<comment type="subcellular location">
    <subcellularLocation>
        <location evidence="2">Endoplasmic reticulum membrane</location>
        <topology evidence="2">Single-pass membrane protein</topology>
    </subcellularLocation>
</comment>
<evidence type="ECO:0000256" key="1">
    <source>
        <dbReference type="ARBA" id="ARBA00001971"/>
    </source>
</evidence>
<accession>W9CRM3</accession>
<dbReference type="InterPro" id="IPR002403">
    <property type="entry name" value="Cyt_P450_E_grp-IV"/>
</dbReference>
<keyword evidence="8" id="KW-0349">Heme</keyword>
<dbReference type="CDD" id="cd11040">
    <property type="entry name" value="CYP7_CYP8-like"/>
    <property type="match status" value="1"/>
</dbReference>
<keyword evidence="6 8" id="KW-0408">Iron</keyword>
<dbReference type="Pfam" id="PF00067">
    <property type="entry name" value="p450"/>
    <property type="match status" value="1"/>
</dbReference>
<dbReference type="PANTHER" id="PTHR24306:SF7">
    <property type="entry name" value="AHBB"/>
    <property type="match status" value="1"/>
</dbReference>
<dbReference type="GO" id="GO:0005506">
    <property type="term" value="F:iron ion binding"/>
    <property type="evidence" value="ECO:0007669"/>
    <property type="project" value="InterPro"/>
</dbReference>
<comment type="caution">
    <text evidence="9">The sequence shown here is derived from an EMBL/GenBank/DDBJ whole genome shotgun (WGS) entry which is preliminary data.</text>
</comment>
<evidence type="ECO:0000256" key="3">
    <source>
        <dbReference type="ARBA" id="ARBA00010617"/>
    </source>
</evidence>
<evidence type="ECO:0000256" key="2">
    <source>
        <dbReference type="ARBA" id="ARBA00004389"/>
    </source>
</evidence>
<dbReference type="GO" id="GO:0005789">
    <property type="term" value="C:endoplasmic reticulum membrane"/>
    <property type="evidence" value="ECO:0007669"/>
    <property type="project" value="UniProtKB-SubCell"/>
</dbReference>
<reference evidence="9 10" key="1">
    <citation type="journal article" date="2014" name="Genome Announc.">
        <title>Draft genome sequence of Sclerotinia borealis, a psychrophilic plant pathogenic fungus.</title>
        <authorList>
            <person name="Mardanov A.V."/>
            <person name="Beletsky A.V."/>
            <person name="Kadnikov V.V."/>
            <person name="Ignatov A.N."/>
            <person name="Ravin N.V."/>
        </authorList>
    </citation>
    <scope>NUCLEOTIDE SEQUENCE [LARGE SCALE GENOMIC DNA]</scope>
    <source>
        <strain evidence="10">F-4157</strain>
    </source>
</reference>
<evidence type="ECO:0000256" key="6">
    <source>
        <dbReference type="ARBA" id="ARBA00023004"/>
    </source>
</evidence>
<comment type="cofactor">
    <cofactor evidence="1 8">
        <name>heme</name>
        <dbReference type="ChEBI" id="CHEBI:30413"/>
    </cofactor>
</comment>
<dbReference type="PANTHER" id="PTHR24306">
    <property type="match status" value="1"/>
</dbReference>
<dbReference type="Gene3D" id="1.10.630.10">
    <property type="entry name" value="Cytochrome P450"/>
    <property type="match status" value="1"/>
</dbReference>
<evidence type="ECO:0000313" key="9">
    <source>
        <dbReference type="EMBL" id="ESZ99437.1"/>
    </source>
</evidence>
<keyword evidence="5 8" id="KW-0479">Metal-binding</keyword>
<protein>
    <recommendedName>
        <fullName evidence="11">Cytochrome P450</fullName>
    </recommendedName>
</protein>
<evidence type="ECO:0000313" key="10">
    <source>
        <dbReference type="Proteomes" id="UP000019487"/>
    </source>
</evidence>
<evidence type="ECO:0000256" key="7">
    <source>
        <dbReference type="ARBA" id="ARBA00023026"/>
    </source>
</evidence>
<sequence>MDDFYQPLINPTDTDTIDTSKFESLITNTLTSIRSTPLPIILSIALAPILAIIATRLLSERPSEKLKGKDGRTVWMPAYWVPGVGHVFSFWMNAENLTSGLRDQSAHGIFALSLGGSTHNIISNPKLVKEVLQKKESDVTFKSVALDLALKFFGVPKSAEKKYLDNWEEYTATFNYLMKEPHLSNMLDGTVRNLQRIIPQMVSFVDSEIDQYPWEKWANADYISNNEMEVDLMALIRDILGQASVPSLFGHAFLDNNPHVLHDVYEMDRGMMYFNMGLPWFTPWPSVARAHYSRSQVQYSINSFHEALDASVDGKHVDSSWGDLDDVSDFIMKRHEFFRKHGLKPNERGDVSVLWALVNNSTLIVYWHLLYILSTPDLADQICDEISPYATVIPGERIGSFAEAPRLNFSHEDLSQKCPLFKSTYLEALRLTSQPTSIRKLENDITLTDKPSNTDTDKTSAVTYILHKNEHVTLPHDLHMRDPSYFSSPTTFNPERFLVTDETGKNSVDPQTIRPYGGGPSICKGRVFAERECLAFVAGMLMYWEIEPVAAKGEKKGKWKIPGMIKTSAVGLPDKEARVRIKRKVV</sequence>
<evidence type="ECO:0000256" key="4">
    <source>
        <dbReference type="ARBA" id="ARBA00022516"/>
    </source>
</evidence>
<evidence type="ECO:0008006" key="11">
    <source>
        <dbReference type="Google" id="ProtNLM"/>
    </source>
</evidence>
<gene>
    <name evidence="9" type="ORF">SBOR_0199</name>
</gene>
<keyword evidence="4" id="KW-0444">Lipid biosynthesis</keyword>
<dbReference type="InterPro" id="IPR001128">
    <property type="entry name" value="Cyt_P450"/>
</dbReference>
<keyword evidence="7" id="KW-0843">Virulence</keyword>
<name>W9CRM3_SCLBF</name>
<dbReference type="EMBL" id="AYSA01000006">
    <property type="protein sequence ID" value="ESZ99437.1"/>
    <property type="molecule type" value="Genomic_DNA"/>
</dbReference>
<dbReference type="HOGENOM" id="CLU_018012_0_0_1"/>
<proteinExistence type="inferred from homology"/>
<dbReference type="GO" id="GO:0016705">
    <property type="term" value="F:oxidoreductase activity, acting on paired donors, with incorporation or reduction of molecular oxygen"/>
    <property type="evidence" value="ECO:0007669"/>
    <property type="project" value="InterPro"/>
</dbReference>